<dbReference type="VEuPathDB" id="ToxoDB:LOC34623526"/>
<reference evidence="3 4" key="1">
    <citation type="journal article" date="2016" name="BMC Genomics">
        <title>Comparative genomics reveals Cyclospora cayetanensis possesses coccidia-like metabolism and invasion components but unique surface antigens.</title>
        <authorList>
            <person name="Liu S."/>
            <person name="Wang L."/>
            <person name="Zheng H."/>
            <person name="Xu Z."/>
            <person name="Roellig D.M."/>
            <person name="Li N."/>
            <person name="Frace M.A."/>
            <person name="Tang K."/>
            <person name="Arrowood M.J."/>
            <person name="Moss D.M."/>
            <person name="Zhang L."/>
            <person name="Feng Y."/>
            <person name="Xiao L."/>
        </authorList>
    </citation>
    <scope>NUCLEOTIDE SEQUENCE [LARGE SCALE GENOMIC DNA]</scope>
    <source>
        <strain evidence="3 4">CHN_HEN01</strain>
    </source>
</reference>
<evidence type="ECO:0000313" key="4">
    <source>
        <dbReference type="Proteomes" id="UP000095192"/>
    </source>
</evidence>
<evidence type="ECO:0000256" key="2">
    <source>
        <dbReference type="SAM" id="Phobius"/>
    </source>
</evidence>
<dbReference type="VEuPathDB" id="ToxoDB:cyc_07589"/>
<feature type="compositionally biased region" description="Basic and acidic residues" evidence="1">
    <location>
        <begin position="71"/>
        <end position="80"/>
    </location>
</feature>
<evidence type="ECO:0000313" key="3">
    <source>
        <dbReference type="EMBL" id="OEH75074.1"/>
    </source>
</evidence>
<keyword evidence="2" id="KW-1133">Transmembrane helix</keyword>
<keyword evidence="2" id="KW-0812">Transmembrane</keyword>
<evidence type="ECO:0000256" key="1">
    <source>
        <dbReference type="SAM" id="MobiDB-lite"/>
    </source>
</evidence>
<feature type="compositionally biased region" description="Polar residues" evidence="1">
    <location>
        <begin position="85"/>
        <end position="103"/>
    </location>
</feature>
<protein>
    <submittedName>
        <fullName evidence="3">Zinc finger (Chy type) domain-containing protein</fullName>
    </submittedName>
</protein>
<feature type="compositionally biased region" description="Basic and acidic residues" evidence="1">
    <location>
        <begin position="51"/>
        <end position="60"/>
    </location>
</feature>
<name>A0A1D3CV36_9EIME</name>
<feature type="compositionally biased region" description="Low complexity" evidence="1">
    <location>
        <begin position="26"/>
        <end position="47"/>
    </location>
</feature>
<keyword evidence="4" id="KW-1185">Reference proteome</keyword>
<dbReference type="AlphaFoldDB" id="A0A1D3CV36"/>
<organism evidence="3 4">
    <name type="scientific">Cyclospora cayetanensis</name>
    <dbReference type="NCBI Taxonomy" id="88456"/>
    <lineage>
        <taxon>Eukaryota</taxon>
        <taxon>Sar</taxon>
        <taxon>Alveolata</taxon>
        <taxon>Apicomplexa</taxon>
        <taxon>Conoidasida</taxon>
        <taxon>Coccidia</taxon>
        <taxon>Eucoccidiorida</taxon>
        <taxon>Eimeriorina</taxon>
        <taxon>Eimeriidae</taxon>
        <taxon>Cyclospora</taxon>
    </lineage>
</organism>
<sequence length="321" mass="35936">MPDSEPSYRETENLPERGADSRGEATINESSSNNNTVNNCNGNGSTTEWPRAADNEEAHTHQQLGGGLAARQEENFEVRRGTAVIGQQQPNQEQQRFSDSTTSQQGEREAEGEPETGREEIQERHERQDYGTPSEYSEEEDDLWEDVRSSEDEASAYTGVATVITKRMKRIKRTRSMTPLFLTTRFFCLYLPVPWFIHRACFLTLMCPSLYSGFPECPCGCPFLLSAGICSEVDRHAVEEVVCATCGVRQPVGNTCINCSSVFGAYFCHICLSLRRMRNLPFGGQGIVFSLPNMRQLLPLTIAKQAQMPRERNEATVPSLS</sequence>
<dbReference type="InParanoid" id="A0A1D3CV36"/>
<proteinExistence type="predicted"/>
<feature type="compositionally biased region" description="Basic and acidic residues" evidence="1">
    <location>
        <begin position="106"/>
        <end position="129"/>
    </location>
</feature>
<feature type="region of interest" description="Disordered" evidence="1">
    <location>
        <begin position="1"/>
        <end position="150"/>
    </location>
</feature>
<feature type="compositionally biased region" description="Basic and acidic residues" evidence="1">
    <location>
        <begin position="1"/>
        <end position="23"/>
    </location>
</feature>
<dbReference type="EMBL" id="JROU02001837">
    <property type="protein sequence ID" value="OEH75074.1"/>
    <property type="molecule type" value="Genomic_DNA"/>
</dbReference>
<dbReference type="Proteomes" id="UP000095192">
    <property type="component" value="Unassembled WGS sequence"/>
</dbReference>
<keyword evidence="2" id="KW-0472">Membrane</keyword>
<feature type="transmembrane region" description="Helical" evidence="2">
    <location>
        <begin position="177"/>
        <end position="197"/>
    </location>
</feature>
<accession>A0A1D3CV36</accession>
<comment type="caution">
    <text evidence="3">The sequence shown here is derived from an EMBL/GenBank/DDBJ whole genome shotgun (WGS) entry which is preliminary data.</text>
</comment>
<gene>
    <name evidence="3" type="ORF">cyc_07589</name>
</gene>